<dbReference type="Proteomes" id="UP000694844">
    <property type="component" value="Chromosome 1"/>
</dbReference>
<reference evidence="2" key="1">
    <citation type="submission" date="2024-06" db="UniProtKB">
        <authorList>
            <consortium name="RefSeq"/>
        </authorList>
    </citation>
    <scope>NUCLEOTIDE SEQUENCE [LARGE SCALE GENOMIC DNA]</scope>
</reference>
<keyword evidence="2" id="KW-1185">Reference proteome</keyword>
<dbReference type="GeneID" id="111127875"/>
<feature type="signal peptide" evidence="1">
    <location>
        <begin position="1"/>
        <end position="20"/>
    </location>
</feature>
<reference evidence="3" key="2">
    <citation type="submission" date="2025-08" db="UniProtKB">
        <authorList>
            <consortium name="RefSeq"/>
        </authorList>
    </citation>
    <scope>IDENTIFICATION</scope>
    <source>
        <tissue evidence="3">Whole sample</tissue>
    </source>
</reference>
<sequence length="233" mass="25527">MTQLQALLVLSVVQFVTVNAICNSCQNDEDCVDFCNDLHGHSVCENKVFNNSQSMCCVCKGRVRRHSPSPCSSDRDCTTHHCHSSSEKPYCDHTRGHCECAHCFHDSDCSGHHCPSTEKPYCSNHFCECTKHGWWSTWSVWSGCSEPVGPGSFLGIVPVQITCVADTLERPVLVTELHALSSTPYGVDGAPGRHAAPHVEQGLTFGPELVMGCTLARAIPRNRGPVKTVFVVR</sequence>
<dbReference type="RefSeq" id="XP_022328876.1">
    <property type="nucleotide sequence ID" value="XM_022473168.1"/>
</dbReference>
<accession>A0A8B8DPF8</accession>
<dbReference type="AlphaFoldDB" id="A0A8B8DPF8"/>
<keyword evidence="1" id="KW-0732">Signal</keyword>
<name>A0A8B8DPF8_CRAVI</name>
<dbReference type="KEGG" id="cvn:111127875"/>
<organism evidence="2 3">
    <name type="scientific">Crassostrea virginica</name>
    <name type="common">Eastern oyster</name>
    <dbReference type="NCBI Taxonomy" id="6565"/>
    <lineage>
        <taxon>Eukaryota</taxon>
        <taxon>Metazoa</taxon>
        <taxon>Spiralia</taxon>
        <taxon>Lophotrochozoa</taxon>
        <taxon>Mollusca</taxon>
        <taxon>Bivalvia</taxon>
        <taxon>Autobranchia</taxon>
        <taxon>Pteriomorphia</taxon>
        <taxon>Ostreida</taxon>
        <taxon>Ostreoidea</taxon>
        <taxon>Ostreidae</taxon>
        <taxon>Crassostrea</taxon>
    </lineage>
</organism>
<gene>
    <name evidence="3" type="primary">LOC111127875</name>
</gene>
<proteinExistence type="predicted"/>
<protein>
    <submittedName>
        <fullName evidence="3">Uncharacterized protein LOC111127875</fullName>
    </submittedName>
</protein>
<evidence type="ECO:0000313" key="2">
    <source>
        <dbReference type="Proteomes" id="UP000694844"/>
    </source>
</evidence>
<evidence type="ECO:0000313" key="3">
    <source>
        <dbReference type="RefSeq" id="XP_022328876.1"/>
    </source>
</evidence>
<feature type="chain" id="PRO_5034594213" evidence="1">
    <location>
        <begin position="21"/>
        <end position="233"/>
    </location>
</feature>
<evidence type="ECO:0000256" key="1">
    <source>
        <dbReference type="SAM" id="SignalP"/>
    </source>
</evidence>